<organism evidence="1 2">
    <name type="scientific">Rangifer tarandus platyrhynchus</name>
    <name type="common">Svalbard reindeer</name>
    <dbReference type="NCBI Taxonomy" id="3082113"/>
    <lineage>
        <taxon>Eukaryota</taxon>
        <taxon>Metazoa</taxon>
        <taxon>Chordata</taxon>
        <taxon>Craniata</taxon>
        <taxon>Vertebrata</taxon>
        <taxon>Euteleostomi</taxon>
        <taxon>Mammalia</taxon>
        <taxon>Eutheria</taxon>
        <taxon>Laurasiatheria</taxon>
        <taxon>Artiodactyla</taxon>
        <taxon>Ruminantia</taxon>
        <taxon>Pecora</taxon>
        <taxon>Cervidae</taxon>
        <taxon>Odocoileinae</taxon>
        <taxon>Rangifer</taxon>
    </lineage>
</organism>
<dbReference type="EMBL" id="OX596092">
    <property type="protein sequence ID" value="CAI9712872.1"/>
    <property type="molecule type" value="Genomic_DNA"/>
</dbReference>
<dbReference type="Proteomes" id="UP001162501">
    <property type="component" value="Chromosome 8"/>
</dbReference>
<proteinExistence type="predicted"/>
<protein>
    <submittedName>
        <fullName evidence="1">Uncharacterized protein</fullName>
    </submittedName>
</protein>
<evidence type="ECO:0000313" key="2">
    <source>
        <dbReference type="Proteomes" id="UP001162501"/>
    </source>
</evidence>
<reference evidence="1" key="1">
    <citation type="submission" date="2023-05" db="EMBL/GenBank/DDBJ databases">
        <authorList>
            <consortium name="ELIXIR-Norway"/>
        </authorList>
    </citation>
    <scope>NUCLEOTIDE SEQUENCE</scope>
</reference>
<gene>
    <name evidence="1" type="ORF">MRATA1EN3_LOCUS24085</name>
</gene>
<name>A0ACB0FJ33_RANTA</name>
<accession>A0ACB0FJ33</accession>
<sequence length="151" mass="15860">MERKEDASDGEALRFPAPPPGSRADGADGADERPTPRPTEPRRLQSRSGKGGRTRGGSEAEVLSTQRLGRCRLHAIASAFAVSPTAQVSSGRKRPGCPGSPGDEGGRRPNTWRKLAALTQAPARWGDEAGKEKAKGTTTPQAARRAPSQPG</sequence>
<evidence type="ECO:0000313" key="1">
    <source>
        <dbReference type="EMBL" id="CAI9712872.1"/>
    </source>
</evidence>